<name>A0A8K0N682_COCNU</name>
<reference evidence="1" key="1">
    <citation type="journal article" date="2017" name="Gigascience">
        <title>The genome draft of coconut (Cocos nucifera).</title>
        <authorList>
            <person name="Xiao Y."/>
            <person name="Xu P."/>
            <person name="Fan H."/>
            <person name="Baudouin L."/>
            <person name="Xia W."/>
            <person name="Bocs S."/>
            <person name="Xu J."/>
            <person name="Li Q."/>
            <person name="Guo A."/>
            <person name="Zhou L."/>
            <person name="Li J."/>
            <person name="Wu Y."/>
            <person name="Ma Z."/>
            <person name="Armero A."/>
            <person name="Issali A.E."/>
            <person name="Liu N."/>
            <person name="Peng M."/>
            <person name="Yang Y."/>
        </authorList>
    </citation>
    <scope>NUCLEOTIDE SEQUENCE</scope>
    <source>
        <tissue evidence="1">Spear leaf of Hainan Tall coconut</tissue>
    </source>
</reference>
<dbReference type="EMBL" id="CM017879">
    <property type="protein sequence ID" value="KAG1359115.1"/>
    <property type="molecule type" value="Genomic_DNA"/>
</dbReference>
<keyword evidence="2" id="KW-1185">Reference proteome</keyword>
<dbReference type="Proteomes" id="UP000797356">
    <property type="component" value="Chromosome 8"/>
</dbReference>
<sequence>MEDNRNPVIFLMRMCTWSLRMRRRLSHEQSSLAPSEETIRRIRDELEAEFDDKISCLEAQLHQMRARMASGYFAHGPVNTPRSVPSSRGQV</sequence>
<comment type="caution">
    <text evidence="1">The sequence shown here is derived from an EMBL/GenBank/DDBJ whole genome shotgun (WGS) entry which is preliminary data.</text>
</comment>
<protein>
    <submittedName>
        <fullName evidence="1">Uncharacterized protein</fullName>
    </submittedName>
</protein>
<accession>A0A8K0N682</accession>
<dbReference type="AlphaFoldDB" id="A0A8K0N682"/>
<reference evidence="1" key="2">
    <citation type="submission" date="2019-07" db="EMBL/GenBank/DDBJ databases">
        <authorList>
            <person name="Yang Y."/>
            <person name="Bocs S."/>
            <person name="Baudouin L."/>
        </authorList>
    </citation>
    <scope>NUCLEOTIDE SEQUENCE</scope>
    <source>
        <tissue evidence="1">Spear leaf of Hainan Tall coconut</tissue>
    </source>
</reference>
<dbReference type="OrthoDB" id="1703517at2759"/>
<gene>
    <name evidence="1" type="ORF">COCNU_08G005610</name>
</gene>
<evidence type="ECO:0000313" key="1">
    <source>
        <dbReference type="EMBL" id="KAG1359115.1"/>
    </source>
</evidence>
<proteinExistence type="predicted"/>
<evidence type="ECO:0000313" key="2">
    <source>
        <dbReference type="Proteomes" id="UP000797356"/>
    </source>
</evidence>
<organism evidence="1 2">
    <name type="scientific">Cocos nucifera</name>
    <name type="common">Coconut palm</name>
    <dbReference type="NCBI Taxonomy" id="13894"/>
    <lineage>
        <taxon>Eukaryota</taxon>
        <taxon>Viridiplantae</taxon>
        <taxon>Streptophyta</taxon>
        <taxon>Embryophyta</taxon>
        <taxon>Tracheophyta</taxon>
        <taxon>Spermatophyta</taxon>
        <taxon>Magnoliopsida</taxon>
        <taxon>Liliopsida</taxon>
        <taxon>Arecaceae</taxon>
        <taxon>Arecoideae</taxon>
        <taxon>Cocoseae</taxon>
        <taxon>Attaleinae</taxon>
        <taxon>Cocos</taxon>
    </lineage>
</organism>